<dbReference type="WBParaSite" id="Pan_g22400.t1">
    <property type="protein sequence ID" value="Pan_g22400.t1"/>
    <property type="gene ID" value="Pan_g22400"/>
</dbReference>
<dbReference type="AlphaFoldDB" id="A0A7E4VLK9"/>
<reference evidence="2" key="2">
    <citation type="submission" date="2020-10" db="UniProtKB">
        <authorList>
            <consortium name="WormBaseParasite"/>
        </authorList>
    </citation>
    <scope>IDENTIFICATION</scope>
</reference>
<dbReference type="Proteomes" id="UP000492821">
    <property type="component" value="Unassembled WGS sequence"/>
</dbReference>
<accession>A0A7E4VLK9</accession>
<reference evidence="1" key="1">
    <citation type="journal article" date="2013" name="Genetics">
        <title>The draft genome and transcriptome of Panagrellus redivivus are shaped by the harsh demands of a free-living lifestyle.</title>
        <authorList>
            <person name="Srinivasan J."/>
            <person name="Dillman A.R."/>
            <person name="Macchietto M.G."/>
            <person name="Heikkinen L."/>
            <person name="Lakso M."/>
            <person name="Fracchia K.M."/>
            <person name="Antoshechkin I."/>
            <person name="Mortazavi A."/>
            <person name="Wong G."/>
            <person name="Sternberg P.W."/>
        </authorList>
    </citation>
    <scope>NUCLEOTIDE SEQUENCE [LARGE SCALE GENOMIC DNA]</scope>
    <source>
        <strain evidence="1">MT8872</strain>
    </source>
</reference>
<evidence type="ECO:0000313" key="2">
    <source>
        <dbReference type="WBParaSite" id="Pan_g22400.t1"/>
    </source>
</evidence>
<evidence type="ECO:0000313" key="1">
    <source>
        <dbReference type="Proteomes" id="UP000492821"/>
    </source>
</evidence>
<sequence length="72" mass="8191">MVPARMTIFSFRSASSIDLTLILCKYTNHHLLSVVCGHRCRAGRNKGGDYTVTPSHWSRHESCSFALFDIQY</sequence>
<protein>
    <submittedName>
        <fullName evidence="2">Secreted protein</fullName>
    </submittedName>
</protein>
<keyword evidence="1" id="KW-1185">Reference proteome</keyword>
<organism evidence="1 2">
    <name type="scientific">Panagrellus redivivus</name>
    <name type="common">Microworm</name>
    <dbReference type="NCBI Taxonomy" id="6233"/>
    <lineage>
        <taxon>Eukaryota</taxon>
        <taxon>Metazoa</taxon>
        <taxon>Ecdysozoa</taxon>
        <taxon>Nematoda</taxon>
        <taxon>Chromadorea</taxon>
        <taxon>Rhabditida</taxon>
        <taxon>Tylenchina</taxon>
        <taxon>Panagrolaimomorpha</taxon>
        <taxon>Panagrolaimoidea</taxon>
        <taxon>Panagrolaimidae</taxon>
        <taxon>Panagrellus</taxon>
    </lineage>
</organism>
<proteinExistence type="predicted"/>
<name>A0A7E4VLK9_PANRE</name>